<dbReference type="EMBL" id="JACIGI010000012">
    <property type="protein sequence ID" value="MBB4286058.1"/>
    <property type="molecule type" value="Genomic_DNA"/>
</dbReference>
<proteinExistence type="predicted"/>
<dbReference type="Proteomes" id="UP000555728">
    <property type="component" value="Unassembled WGS sequence"/>
</dbReference>
<evidence type="ECO:0000313" key="2">
    <source>
        <dbReference type="Proteomes" id="UP000555728"/>
    </source>
</evidence>
<sequence>MTEPPSAPPAPAAGARLPDTVAFEHYFFNKVDDIHFRLDPATKQPLAVVRLGDEDISLPFPGIRREFEIEPDSPDGVMLGLLSKGLKFVKALRPGDPVPKEVLTGDASWTPKEKHRQIAYHRLAIQLLGWLSGDEHVITNPDELMQVAGDPTFRRQVNDAFSEAARNLHLASKDEVTGLIQDLSKELAYIEALRDEFGMIKRMQRKVQILPRLYANEHSLLETGNSLNRLVNLAVEDFSGQFETVDAQTGEVMSALKNLDTVKAYVREHRNELRVRLVAWDDLLMKWMNHPMKPGRPTEDLMGETYRFLAPRYMPVDEWVMMTRLQDPGRRKPPQELLLKKEKTIKYMSGKMIWS</sequence>
<organism evidence="1 2">
    <name type="scientific">Roseospira goensis</name>
    <dbReference type="NCBI Taxonomy" id="391922"/>
    <lineage>
        <taxon>Bacteria</taxon>
        <taxon>Pseudomonadati</taxon>
        <taxon>Pseudomonadota</taxon>
        <taxon>Alphaproteobacteria</taxon>
        <taxon>Rhodospirillales</taxon>
        <taxon>Rhodospirillaceae</taxon>
        <taxon>Roseospira</taxon>
    </lineage>
</organism>
<dbReference type="RefSeq" id="WP_184434321.1">
    <property type="nucleotide sequence ID" value="NZ_JACIGI010000012.1"/>
</dbReference>
<reference evidence="1 2" key="1">
    <citation type="submission" date="2020-08" db="EMBL/GenBank/DDBJ databases">
        <title>Genome sequencing of Purple Non-Sulfur Bacteria from various extreme environments.</title>
        <authorList>
            <person name="Mayer M."/>
        </authorList>
    </citation>
    <scope>NUCLEOTIDE SEQUENCE [LARGE SCALE GENOMIC DNA]</scope>
    <source>
        <strain evidence="1 2">JA135</strain>
    </source>
</reference>
<name>A0A7W6RZF8_9PROT</name>
<protein>
    <submittedName>
        <fullName evidence="1">Uncharacterized protein</fullName>
    </submittedName>
</protein>
<evidence type="ECO:0000313" key="1">
    <source>
        <dbReference type="EMBL" id="MBB4286058.1"/>
    </source>
</evidence>
<dbReference type="AlphaFoldDB" id="A0A7W6RZF8"/>
<gene>
    <name evidence="1" type="ORF">GGD88_001783</name>
</gene>
<accession>A0A7W6RZF8</accession>
<comment type="caution">
    <text evidence="1">The sequence shown here is derived from an EMBL/GenBank/DDBJ whole genome shotgun (WGS) entry which is preliminary data.</text>
</comment>
<keyword evidence="2" id="KW-1185">Reference proteome</keyword>